<dbReference type="InterPro" id="IPR032774">
    <property type="entry name" value="WG_beta_rep"/>
</dbReference>
<dbReference type="Proteomes" id="UP000176300">
    <property type="component" value="Unassembled WGS sequence"/>
</dbReference>
<reference evidence="1 2" key="1">
    <citation type="journal article" date="2016" name="Nat. Commun.">
        <title>Thousands of microbial genomes shed light on interconnected biogeochemical processes in an aquifer system.</title>
        <authorList>
            <person name="Anantharaman K."/>
            <person name="Brown C.T."/>
            <person name="Hug L.A."/>
            <person name="Sharon I."/>
            <person name="Castelle C.J."/>
            <person name="Probst A.J."/>
            <person name="Thomas B.C."/>
            <person name="Singh A."/>
            <person name="Wilkins M.J."/>
            <person name="Karaoz U."/>
            <person name="Brodie E.L."/>
            <person name="Williams K.H."/>
            <person name="Hubbard S.S."/>
            <person name="Banfield J.F."/>
        </authorList>
    </citation>
    <scope>NUCLEOTIDE SEQUENCE [LARGE SCALE GENOMIC DNA]</scope>
</reference>
<evidence type="ECO:0000313" key="1">
    <source>
        <dbReference type="EMBL" id="OGH82303.1"/>
    </source>
</evidence>
<organism evidence="1 2">
    <name type="scientific">Candidatus Magasanikbacteria bacterium RIFOXYB1_FULL_40_15</name>
    <dbReference type="NCBI Taxonomy" id="1798697"/>
    <lineage>
        <taxon>Bacteria</taxon>
        <taxon>Candidatus Magasanikiibacteriota</taxon>
    </lineage>
</organism>
<comment type="caution">
    <text evidence="1">The sequence shown here is derived from an EMBL/GenBank/DDBJ whole genome shotgun (WGS) entry which is preliminary data.</text>
</comment>
<sequence length="188" mass="21302">MKPARIEIISNEAEGFKQALDVGGLFHVFADTGLPAYSQRYKMVEDFSFGRAVVVDDQDNFFHIKPDGSPAYAERYLTVKMFTIVEEDLFLSVVMDNDRNCFHIDRDGRPAYLYRFDYAGDFSSGLAPIRTDEVYYYILPNGEPAHGPRDSFDLAAEFYLDVATVVKNGRQFKILPDGTELGAFGKKH</sequence>
<protein>
    <submittedName>
        <fullName evidence="1">Uncharacterized protein</fullName>
    </submittedName>
</protein>
<dbReference type="EMBL" id="MFQS01000044">
    <property type="protein sequence ID" value="OGH82303.1"/>
    <property type="molecule type" value="Genomic_DNA"/>
</dbReference>
<accession>A0A1F6NEZ3</accession>
<dbReference type="Pfam" id="PF14903">
    <property type="entry name" value="WG_beta_rep"/>
    <property type="match status" value="1"/>
</dbReference>
<gene>
    <name evidence="1" type="ORF">A2373_02280</name>
</gene>
<dbReference type="STRING" id="1798697.A2373_02280"/>
<name>A0A1F6NEZ3_9BACT</name>
<dbReference type="AlphaFoldDB" id="A0A1F6NEZ3"/>
<evidence type="ECO:0000313" key="2">
    <source>
        <dbReference type="Proteomes" id="UP000176300"/>
    </source>
</evidence>
<proteinExistence type="predicted"/>